<sequence length="101" mass="11893">MTYCKISRKHITYVLPFLYYKNKYQLLVCLRYNPSSGSRLTPCSVAISFSAVDLQFMLPIFCKFCKTGFGPVCWWTTSLPFLFIFDSRERLKLLRKAEAFH</sequence>
<organism evidence="1">
    <name type="scientific">Arundo donax</name>
    <name type="common">Giant reed</name>
    <name type="synonym">Donax arundinaceus</name>
    <dbReference type="NCBI Taxonomy" id="35708"/>
    <lineage>
        <taxon>Eukaryota</taxon>
        <taxon>Viridiplantae</taxon>
        <taxon>Streptophyta</taxon>
        <taxon>Embryophyta</taxon>
        <taxon>Tracheophyta</taxon>
        <taxon>Spermatophyta</taxon>
        <taxon>Magnoliopsida</taxon>
        <taxon>Liliopsida</taxon>
        <taxon>Poales</taxon>
        <taxon>Poaceae</taxon>
        <taxon>PACMAD clade</taxon>
        <taxon>Arundinoideae</taxon>
        <taxon>Arundineae</taxon>
        <taxon>Arundo</taxon>
    </lineage>
</organism>
<protein>
    <submittedName>
        <fullName evidence="1">Uncharacterized protein</fullName>
    </submittedName>
</protein>
<name>A0A0A9CLU5_ARUDO</name>
<proteinExistence type="predicted"/>
<evidence type="ECO:0000313" key="1">
    <source>
        <dbReference type="EMBL" id="JAD75423.1"/>
    </source>
</evidence>
<reference evidence="1" key="1">
    <citation type="submission" date="2014-09" db="EMBL/GenBank/DDBJ databases">
        <authorList>
            <person name="Magalhaes I.L.F."/>
            <person name="Oliveira U."/>
            <person name="Santos F.R."/>
            <person name="Vidigal T.H.D.A."/>
            <person name="Brescovit A.D."/>
            <person name="Santos A.J."/>
        </authorList>
    </citation>
    <scope>NUCLEOTIDE SEQUENCE</scope>
    <source>
        <tissue evidence="1">Shoot tissue taken approximately 20 cm above the soil surface</tissue>
    </source>
</reference>
<reference evidence="1" key="2">
    <citation type="journal article" date="2015" name="Data Brief">
        <title>Shoot transcriptome of the giant reed, Arundo donax.</title>
        <authorList>
            <person name="Barrero R.A."/>
            <person name="Guerrero F.D."/>
            <person name="Moolhuijzen P."/>
            <person name="Goolsby J.A."/>
            <person name="Tidwell J."/>
            <person name="Bellgard S.E."/>
            <person name="Bellgard M.I."/>
        </authorList>
    </citation>
    <scope>NUCLEOTIDE SEQUENCE</scope>
    <source>
        <tissue evidence="1">Shoot tissue taken approximately 20 cm above the soil surface</tissue>
    </source>
</reference>
<dbReference type="AlphaFoldDB" id="A0A0A9CLU5"/>
<dbReference type="EMBL" id="GBRH01222472">
    <property type="protein sequence ID" value="JAD75423.1"/>
    <property type="molecule type" value="Transcribed_RNA"/>
</dbReference>
<accession>A0A0A9CLU5</accession>